<dbReference type="PANTHER" id="PTHR42973:SF13">
    <property type="entry name" value="FAD-BINDING PCMH-TYPE DOMAIN-CONTAINING PROTEIN"/>
    <property type="match status" value="1"/>
</dbReference>
<keyword evidence="5" id="KW-0732">Signal</keyword>
<dbReference type="Gene3D" id="3.40.462.20">
    <property type="match status" value="1"/>
</dbReference>
<evidence type="ECO:0000256" key="5">
    <source>
        <dbReference type="SAM" id="SignalP"/>
    </source>
</evidence>
<gene>
    <name evidence="7" type="ORF">HETIRDRAFT_173887</name>
</gene>
<dbReference type="GO" id="GO:0071949">
    <property type="term" value="F:FAD binding"/>
    <property type="evidence" value="ECO:0007669"/>
    <property type="project" value="InterPro"/>
</dbReference>
<evidence type="ECO:0000313" key="8">
    <source>
        <dbReference type="Proteomes" id="UP000030671"/>
    </source>
</evidence>
<reference evidence="7 8" key="1">
    <citation type="journal article" date="2012" name="New Phytol.">
        <title>Insight into trade-off between wood decay and parasitism from the genome of a fungal forest pathogen.</title>
        <authorList>
            <person name="Olson A."/>
            <person name="Aerts A."/>
            <person name="Asiegbu F."/>
            <person name="Belbahri L."/>
            <person name="Bouzid O."/>
            <person name="Broberg A."/>
            <person name="Canback B."/>
            <person name="Coutinho P.M."/>
            <person name="Cullen D."/>
            <person name="Dalman K."/>
            <person name="Deflorio G."/>
            <person name="van Diepen L.T."/>
            <person name="Dunand C."/>
            <person name="Duplessis S."/>
            <person name="Durling M."/>
            <person name="Gonthier P."/>
            <person name="Grimwood J."/>
            <person name="Fossdal C.G."/>
            <person name="Hansson D."/>
            <person name="Henrissat B."/>
            <person name="Hietala A."/>
            <person name="Himmelstrand K."/>
            <person name="Hoffmeister D."/>
            <person name="Hogberg N."/>
            <person name="James T.Y."/>
            <person name="Karlsson M."/>
            <person name="Kohler A."/>
            <person name="Kues U."/>
            <person name="Lee Y.H."/>
            <person name="Lin Y.C."/>
            <person name="Lind M."/>
            <person name="Lindquist E."/>
            <person name="Lombard V."/>
            <person name="Lucas S."/>
            <person name="Lunden K."/>
            <person name="Morin E."/>
            <person name="Murat C."/>
            <person name="Park J."/>
            <person name="Raffaello T."/>
            <person name="Rouze P."/>
            <person name="Salamov A."/>
            <person name="Schmutz J."/>
            <person name="Solheim H."/>
            <person name="Stahlberg J."/>
            <person name="Velez H."/>
            <person name="de Vries R.P."/>
            <person name="Wiebenga A."/>
            <person name="Woodward S."/>
            <person name="Yakovlev I."/>
            <person name="Garbelotto M."/>
            <person name="Martin F."/>
            <person name="Grigoriev I.V."/>
            <person name="Stenlid J."/>
        </authorList>
    </citation>
    <scope>NUCLEOTIDE SEQUENCE [LARGE SCALE GENOMIC DNA]</scope>
    <source>
        <strain evidence="7 8">TC 32-1</strain>
    </source>
</reference>
<dbReference type="STRING" id="747525.W4JV68"/>
<dbReference type="eggNOG" id="ENOG502RZAG">
    <property type="taxonomic scope" value="Eukaryota"/>
</dbReference>
<dbReference type="PANTHER" id="PTHR42973">
    <property type="entry name" value="BINDING OXIDOREDUCTASE, PUTATIVE (AFU_ORTHOLOGUE AFUA_1G17690)-RELATED"/>
    <property type="match status" value="1"/>
</dbReference>
<dbReference type="EMBL" id="KI925463">
    <property type="protein sequence ID" value="ETW77468.1"/>
    <property type="molecule type" value="Genomic_DNA"/>
</dbReference>
<dbReference type="OrthoDB" id="2151789at2759"/>
<dbReference type="GeneID" id="20668471"/>
<dbReference type="InParanoid" id="W4JV68"/>
<evidence type="ECO:0000313" key="7">
    <source>
        <dbReference type="EMBL" id="ETW77468.1"/>
    </source>
</evidence>
<dbReference type="RefSeq" id="XP_009550971.1">
    <property type="nucleotide sequence ID" value="XM_009552676.1"/>
</dbReference>
<dbReference type="Pfam" id="PF01565">
    <property type="entry name" value="FAD_binding_4"/>
    <property type="match status" value="1"/>
</dbReference>
<dbReference type="SUPFAM" id="SSF56176">
    <property type="entry name" value="FAD-binding/transporter-associated domain-like"/>
    <property type="match status" value="1"/>
</dbReference>
<keyword evidence="4" id="KW-0560">Oxidoreductase</keyword>
<evidence type="ECO:0000256" key="2">
    <source>
        <dbReference type="ARBA" id="ARBA00022630"/>
    </source>
</evidence>
<accession>W4JV68</accession>
<feature type="chain" id="PRO_5004843847" description="FAD-binding PCMH-type domain-containing protein" evidence="5">
    <location>
        <begin position="22"/>
        <end position="518"/>
    </location>
</feature>
<dbReference type="Gene3D" id="3.30.465.10">
    <property type="match status" value="2"/>
</dbReference>
<evidence type="ECO:0000256" key="4">
    <source>
        <dbReference type="ARBA" id="ARBA00023002"/>
    </source>
</evidence>
<protein>
    <recommendedName>
        <fullName evidence="6">FAD-binding PCMH-type domain-containing protein</fullName>
    </recommendedName>
</protein>
<keyword evidence="2" id="KW-0285">Flavoprotein</keyword>
<organism evidence="7 8">
    <name type="scientific">Heterobasidion irregulare (strain TC 32-1)</name>
    <dbReference type="NCBI Taxonomy" id="747525"/>
    <lineage>
        <taxon>Eukaryota</taxon>
        <taxon>Fungi</taxon>
        <taxon>Dikarya</taxon>
        <taxon>Basidiomycota</taxon>
        <taxon>Agaricomycotina</taxon>
        <taxon>Agaricomycetes</taxon>
        <taxon>Russulales</taxon>
        <taxon>Bondarzewiaceae</taxon>
        <taxon>Heterobasidion</taxon>
        <taxon>Heterobasidion annosum species complex</taxon>
    </lineage>
</organism>
<evidence type="ECO:0000256" key="3">
    <source>
        <dbReference type="ARBA" id="ARBA00022827"/>
    </source>
</evidence>
<keyword evidence="3" id="KW-0274">FAD</keyword>
<comment type="similarity">
    <text evidence="1">Belongs to the oxygen-dependent FAD-linked oxidoreductase family.</text>
</comment>
<proteinExistence type="inferred from homology"/>
<dbReference type="InterPro" id="IPR006094">
    <property type="entry name" value="Oxid_FAD_bind_N"/>
</dbReference>
<evidence type="ECO:0000256" key="1">
    <source>
        <dbReference type="ARBA" id="ARBA00005466"/>
    </source>
</evidence>
<dbReference type="InterPro" id="IPR016169">
    <property type="entry name" value="FAD-bd_PCMH_sub2"/>
</dbReference>
<feature type="signal peptide" evidence="5">
    <location>
        <begin position="1"/>
        <end position="21"/>
    </location>
</feature>
<sequence>MVRRTSFAGTLLSIAALGVSAHQPRAAATSTCQSIAAAISSASDVYYPLSINYIRDNAHWASTSSQDSTCSVEPGSIEDVGKILQILGSTSTSFAVKGGGHSSNPGFSSTSGVQIAMTRFNNVTYHADTQTADIGTGIIWDDVYSALAPYNVNVVGGRVTGVGVAGFTLGGGTVPAVISGAIAASAAMLTIERVTLHLCGVTGYSWKTSQHGLTIDTLEAFELVLPNGTVTTVASEDEDLFFALKGGFNNYGIVTKFTLKTFPQTQVWGGLVTITQEHLAQVNAAVANFSANVSDPKAAIISAYNFVLGAPGVSLLCFYDGPTYPDGIFDQLMAVPHFTKDISTRSFLSLVTSSPSNATANTRTLFSSVSILEYTPRLLDVIVNETKFWGQKLSLEASASFISYDVEPFDAGLFSHGSGSAYPPDRTRGLLPLNIYFAWGLEIFDSTMYDAIVQSTKTITAAAIADGQDIADASIYGNYALYDTPLENIYGGNVDRLKSIKQTFDPENIMGLAGGFKF</sequence>
<name>W4JV68_HETIT</name>
<dbReference type="PROSITE" id="PS51387">
    <property type="entry name" value="FAD_PCMH"/>
    <property type="match status" value="1"/>
</dbReference>
<dbReference type="KEGG" id="hir:HETIRDRAFT_173887"/>
<evidence type="ECO:0000259" key="6">
    <source>
        <dbReference type="PROSITE" id="PS51387"/>
    </source>
</evidence>
<dbReference type="InterPro" id="IPR016166">
    <property type="entry name" value="FAD-bd_PCMH"/>
</dbReference>
<dbReference type="Pfam" id="PF08031">
    <property type="entry name" value="BBE"/>
    <property type="match status" value="1"/>
</dbReference>
<dbReference type="InterPro" id="IPR036318">
    <property type="entry name" value="FAD-bd_PCMH-like_sf"/>
</dbReference>
<dbReference type="InterPro" id="IPR012951">
    <property type="entry name" value="BBE"/>
</dbReference>
<dbReference type="GO" id="GO:0016491">
    <property type="term" value="F:oxidoreductase activity"/>
    <property type="evidence" value="ECO:0007669"/>
    <property type="project" value="UniProtKB-KW"/>
</dbReference>
<dbReference type="AlphaFoldDB" id="W4JV68"/>
<keyword evidence="8" id="KW-1185">Reference proteome</keyword>
<dbReference type="InterPro" id="IPR050416">
    <property type="entry name" value="FAD-linked_Oxidoreductase"/>
</dbReference>
<dbReference type="HOGENOM" id="CLU_018354_1_0_1"/>
<dbReference type="Proteomes" id="UP000030671">
    <property type="component" value="Unassembled WGS sequence"/>
</dbReference>
<feature type="domain" description="FAD-binding PCMH-type" evidence="6">
    <location>
        <begin position="64"/>
        <end position="264"/>
    </location>
</feature>